<protein>
    <submittedName>
        <fullName evidence="1">Uncharacterized protein</fullName>
    </submittedName>
</protein>
<dbReference type="Proteomes" id="UP000018852">
    <property type="component" value="Unassembled WGS sequence"/>
</dbReference>
<comment type="caution">
    <text evidence="1">The sequence shown here is derived from an EMBL/GenBank/DDBJ whole genome shotgun (WGS) entry which is preliminary data.</text>
</comment>
<accession>W1V899</accession>
<name>W1V899_9ACTO</name>
<proteinExistence type="predicted"/>
<dbReference type="AlphaFoldDB" id="W1V899"/>
<gene>
    <name evidence="1" type="ORF">Q605_AUC01127G0004</name>
</gene>
<reference evidence="1 2" key="1">
    <citation type="submission" date="2013-12" db="EMBL/GenBank/DDBJ databases">
        <title>A Varibaculum cambriense genome reconstructed from a premature infant gut community with otherwise low bacterial novelty that shifts toward anaerobic metabolism during the third week of life.</title>
        <authorList>
            <person name="Brown C.T."/>
            <person name="Sharon I."/>
            <person name="Thomas B.C."/>
            <person name="Castelle C.J."/>
            <person name="Morowitz M.J."/>
            <person name="Banfield J.F."/>
        </authorList>
    </citation>
    <scope>NUCLEOTIDE SEQUENCE [LARGE SCALE GENOMIC DNA]</scope>
    <source>
        <strain evidence="2">DORA_12</strain>
    </source>
</reference>
<dbReference type="EMBL" id="AZLV01001127">
    <property type="protein sequence ID" value="ETJ01115.1"/>
    <property type="molecule type" value="Genomic_DNA"/>
</dbReference>
<evidence type="ECO:0000313" key="1">
    <source>
        <dbReference type="EMBL" id="ETJ01115.1"/>
    </source>
</evidence>
<feature type="non-terminal residue" evidence="1">
    <location>
        <position position="25"/>
    </location>
</feature>
<evidence type="ECO:0000313" key="2">
    <source>
        <dbReference type="Proteomes" id="UP000018852"/>
    </source>
</evidence>
<sequence length="25" mass="2648">MSTTVTDAASILIRTPRGEEFPLAA</sequence>
<organism evidence="1 2">
    <name type="scientific">Actinomyces urogenitalis DORA_12</name>
    <dbReference type="NCBI Taxonomy" id="1403939"/>
    <lineage>
        <taxon>Bacteria</taxon>
        <taxon>Bacillati</taxon>
        <taxon>Actinomycetota</taxon>
        <taxon>Actinomycetes</taxon>
        <taxon>Actinomycetales</taxon>
        <taxon>Actinomycetaceae</taxon>
        <taxon>Actinomyces</taxon>
    </lineage>
</organism>